<evidence type="ECO:0000259" key="5">
    <source>
        <dbReference type="PROSITE" id="PS01124"/>
    </source>
</evidence>
<dbReference type="PANTHER" id="PTHR46796:SF7">
    <property type="entry name" value="ARAC FAMILY TRANSCRIPTIONAL REGULATOR"/>
    <property type="match status" value="1"/>
</dbReference>
<dbReference type="PROSITE" id="PS00041">
    <property type="entry name" value="HTH_ARAC_FAMILY_1"/>
    <property type="match status" value="1"/>
</dbReference>
<dbReference type="Pfam" id="PF12833">
    <property type="entry name" value="HTH_18"/>
    <property type="match status" value="1"/>
</dbReference>
<feature type="domain" description="HTH araC/xylS-type" evidence="5">
    <location>
        <begin position="202"/>
        <end position="300"/>
    </location>
</feature>
<dbReference type="InterPro" id="IPR050204">
    <property type="entry name" value="AraC_XylS_family_regulators"/>
</dbReference>
<dbReference type="SUPFAM" id="SSF46689">
    <property type="entry name" value="Homeodomain-like"/>
    <property type="match status" value="2"/>
</dbReference>
<evidence type="ECO:0000313" key="6">
    <source>
        <dbReference type="EMBL" id="MFK4448904.1"/>
    </source>
</evidence>
<dbReference type="PROSITE" id="PS01124">
    <property type="entry name" value="HTH_ARAC_FAMILY_2"/>
    <property type="match status" value="1"/>
</dbReference>
<organism evidence="6 7">
    <name type="scientific">Caballeronia udeis</name>
    <dbReference type="NCBI Taxonomy" id="1232866"/>
    <lineage>
        <taxon>Bacteria</taxon>
        <taxon>Pseudomonadati</taxon>
        <taxon>Pseudomonadota</taxon>
        <taxon>Betaproteobacteria</taxon>
        <taxon>Burkholderiales</taxon>
        <taxon>Burkholderiaceae</taxon>
        <taxon>Caballeronia</taxon>
    </lineage>
</organism>
<keyword evidence="2" id="KW-0238">DNA-binding</keyword>
<evidence type="ECO:0000256" key="2">
    <source>
        <dbReference type="ARBA" id="ARBA00023125"/>
    </source>
</evidence>
<name>A0ABW8MZY1_9BURK</name>
<gene>
    <name evidence="6" type="ORF">ABH943_008948</name>
</gene>
<evidence type="ECO:0000313" key="7">
    <source>
        <dbReference type="Proteomes" id="UP001620514"/>
    </source>
</evidence>
<dbReference type="InterPro" id="IPR018060">
    <property type="entry name" value="HTH_AraC"/>
</dbReference>
<proteinExistence type="predicted"/>
<dbReference type="Gene3D" id="1.10.10.60">
    <property type="entry name" value="Homeodomain-like"/>
    <property type="match status" value="2"/>
</dbReference>
<feature type="region of interest" description="Disordered" evidence="4">
    <location>
        <begin position="293"/>
        <end position="314"/>
    </location>
</feature>
<evidence type="ECO:0000256" key="4">
    <source>
        <dbReference type="SAM" id="MobiDB-lite"/>
    </source>
</evidence>
<dbReference type="Pfam" id="PF12852">
    <property type="entry name" value="Cupin_6"/>
    <property type="match status" value="1"/>
</dbReference>
<dbReference type="PANTHER" id="PTHR46796">
    <property type="entry name" value="HTH-TYPE TRANSCRIPTIONAL ACTIVATOR RHAS-RELATED"/>
    <property type="match status" value="1"/>
</dbReference>
<dbReference type="InterPro" id="IPR018062">
    <property type="entry name" value="HTH_AraC-typ_CS"/>
</dbReference>
<sequence length="314" mass="34184">MDPLSELLSLLKPRSLVSGGVAMNRNRAIQWPKHDGIKCYAVVSGQCWLSVDGVTDPVLLTAGECYLLPPGPPFRLATDLSVEPVDFKLLRVAGGLSTDVSGSGEEGCYLVGGHFLLSGDHADMLLGSLPPIVHIRKESDKAAMRWSLERMTEEVRDRQPGGSLIAQQLAYMMLVQALRLHLADRANAGVGWLFALADKQLSAALTCMHDDPGHPWTLQTLAARIGMSRSNFALRFKETVGTSPMEYLTRWRMLLACDRLKNSDDSIPRIATSLGYESESAFGKAFKRVIGCSPRQHSRQTTSAKSPPLAGVGL</sequence>
<evidence type="ECO:0000256" key="1">
    <source>
        <dbReference type="ARBA" id="ARBA00023015"/>
    </source>
</evidence>
<dbReference type="EMBL" id="JBIYDN010000066">
    <property type="protein sequence ID" value="MFK4448904.1"/>
    <property type="molecule type" value="Genomic_DNA"/>
</dbReference>
<keyword evidence="3" id="KW-0804">Transcription</keyword>
<keyword evidence="7" id="KW-1185">Reference proteome</keyword>
<keyword evidence="1" id="KW-0805">Transcription regulation</keyword>
<evidence type="ECO:0000256" key="3">
    <source>
        <dbReference type="ARBA" id="ARBA00023163"/>
    </source>
</evidence>
<protein>
    <submittedName>
        <fullName evidence="6">AraC-like DNA-binding protein</fullName>
    </submittedName>
</protein>
<dbReference type="RefSeq" id="WP_404615551.1">
    <property type="nucleotide sequence ID" value="NZ_JBIYDN010000066.1"/>
</dbReference>
<dbReference type="InterPro" id="IPR009057">
    <property type="entry name" value="Homeodomain-like_sf"/>
</dbReference>
<accession>A0ABW8MZY1</accession>
<reference evidence="6 7" key="1">
    <citation type="submission" date="2024-11" db="EMBL/GenBank/DDBJ databases">
        <title>Using genomics to understand microbial adaptation to soil warming.</title>
        <authorList>
            <person name="Deangelis K.M. PhD."/>
        </authorList>
    </citation>
    <scope>NUCLEOTIDE SEQUENCE [LARGE SCALE GENOMIC DNA]</scope>
    <source>
        <strain evidence="6 7">GAS97</strain>
    </source>
</reference>
<comment type="caution">
    <text evidence="6">The sequence shown here is derived from an EMBL/GenBank/DDBJ whole genome shotgun (WGS) entry which is preliminary data.</text>
</comment>
<dbReference type="Proteomes" id="UP001620514">
    <property type="component" value="Unassembled WGS sequence"/>
</dbReference>
<dbReference type="InterPro" id="IPR032783">
    <property type="entry name" value="AraC_lig"/>
</dbReference>
<dbReference type="SMART" id="SM00342">
    <property type="entry name" value="HTH_ARAC"/>
    <property type="match status" value="1"/>
</dbReference>